<reference evidence="1" key="1">
    <citation type="submission" date="2018-05" db="EMBL/GenBank/DDBJ databases">
        <authorList>
            <person name="Lanie J.A."/>
            <person name="Ng W.-L."/>
            <person name="Kazmierczak K.M."/>
            <person name="Andrzejewski T.M."/>
            <person name="Davidsen T.M."/>
            <person name="Wayne K.J."/>
            <person name="Tettelin H."/>
            <person name="Glass J.I."/>
            <person name="Rusch D."/>
            <person name="Podicherti R."/>
            <person name="Tsui H.-C.T."/>
            <person name="Winkler M.E."/>
        </authorList>
    </citation>
    <scope>NUCLEOTIDE SEQUENCE</scope>
</reference>
<gene>
    <name evidence="1" type="ORF">METZ01_LOCUS351985</name>
</gene>
<evidence type="ECO:0008006" key="2">
    <source>
        <dbReference type="Google" id="ProtNLM"/>
    </source>
</evidence>
<accession>A0A382RR70</accession>
<organism evidence="1">
    <name type="scientific">marine metagenome</name>
    <dbReference type="NCBI Taxonomy" id="408172"/>
    <lineage>
        <taxon>unclassified sequences</taxon>
        <taxon>metagenomes</taxon>
        <taxon>ecological metagenomes</taxon>
    </lineage>
</organism>
<dbReference type="InterPro" id="IPR035926">
    <property type="entry name" value="NusB-like_sf"/>
</dbReference>
<protein>
    <recommendedName>
        <fullName evidence="2">NusB/RsmB/TIM44 domain-containing protein</fullName>
    </recommendedName>
</protein>
<sequence length="69" mass="8042">MHDLTPKQKRKARITALQVIYAQEFHGSDMATTFEHMLDPADTPEKDVMVYSRHSCSLIIQHLDEMDRL</sequence>
<proteinExistence type="predicted"/>
<name>A0A382RR70_9ZZZZ</name>
<dbReference type="Gene3D" id="1.10.940.10">
    <property type="entry name" value="NusB-like"/>
    <property type="match status" value="1"/>
</dbReference>
<evidence type="ECO:0000313" key="1">
    <source>
        <dbReference type="EMBL" id="SVC99131.1"/>
    </source>
</evidence>
<feature type="non-terminal residue" evidence="1">
    <location>
        <position position="69"/>
    </location>
</feature>
<dbReference type="EMBL" id="UINC01122981">
    <property type="protein sequence ID" value="SVC99131.1"/>
    <property type="molecule type" value="Genomic_DNA"/>
</dbReference>
<dbReference type="SUPFAM" id="SSF48013">
    <property type="entry name" value="NusB-like"/>
    <property type="match status" value="1"/>
</dbReference>
<dbReference type="AlphaFoldDB" id="A0A382RR70"/>